<dbReference type="RefSeq" id="WP_234361128.1">
    <property type="nucleotide sequence ID" value="NZ_JARAUS010000429.1"/>
</dbReference>
<accession>A0ABU4NHP6</accession>
<evidence type="ECO:0000313" key="3">
    <source>
        <dbReference type="Proteomes" id="UP001271274"/>
    </source>
</evidence>
<organism evidence="2 3">
    <name type="scientific">Streptomyces europaeiscabiei</name>
    <dbReference type="NCBI Taxonomy" id="146819"/>
    <lineage>
        <taxon>Bacteria</taxon>
        <taxon>Bacillati</taxon>
        <taxon>Actinomycetota</taxon>
        <taxon>Actinomycetes</taxon>
        <taxon>Kitasatosporales</taxon>
        <taxon>Streptomycetaceae</taxon>
        <taxon>Streptomyces</taxon>
    </lineage>
</organism>
<keyword evidence="1" id="KW-0472">Membrane</keyword>
<keyword evidence="3" id="KW-1185">Reference proteome</keyword>
<evidence type="ECO:0000256" key="1">
    <source>
        <dbReference type="SAM" id="Phobius"/>
    </source>
</evidence>
<protein>
    <submittedName>
        <fullName evidence="2">Uncharacterized protein</fullName>
    </submittedName>
</protein>
<keyword evidence="1" id="KW-0812">Transmembrane</keyword>
<gene>
    <name evidence="2" type="ORF">PV662_21515</name>
</gene>
<reference evidence="2 3" key="1">
    <citation type="journal article" date="2023" name="Microb. Genom.">
        <title>Mesoterricola silvestris gen. nov., sp. nov., Mesoterricola sediminis sp. nov., Geothrix oryzae sp. nov., Geothrix edaphica sp. nov., Geothrix rubra sp. nov., and Geothrix limicola sp. nov., six novel members of Acidobacteriota isolated from soils.</title>
        <authorList>
            <person name="Weisberg A.J."/>
            <person name="Pearce E."/>
            <person name="Kramer C.G."/>
            <person name="Chang J.H."/>
            <person name="Clarke C.R."/>
        </authorList>
    </citation>
    <scope>NUCLEOTIDE SEQUENCE [LARGE SCALE GENOMIC DNA]</scope>
    <source>
        <strain evidence="2 3">ID09-01A</strain>
    </source>
</reference>
<evidence type="ECO:0000313" key="2">
    <source>
        <dbReference type="EMBL" id="MDX3702308.1"/>
    </source>
</evidence>
<dbReference type="Proteomes" id="UP001271274">
    <property type="component" value="Unassembled WGS sequence"/>
</dbReference>
<dbReference type="EMBL" id="JARAYU010000007">
    <property type="protein sequence ID" value="MDX3702308.1"/>
    <property type="molecule type" value="Genomic_DNA"/>
</dbReference>
<feature type="transmembrane region" description="Helical" evidence="1">
    <location>
        <begin position="51"/>
        <end position="71"/>
    </location>
</feature>
<sequence length="253" mass="27314">MGTVADCEYDADTGRLLREAFADAAYDLTPPPVPLQSIERDGRGRRLRRRAVAVGTGCGLLLLPLVVVLTLRPGGPPATVQPLAPPAPTAGVSPTPTRISGPLAGQVRIVEPGERVDVGKGTQVWLTKEGKHAYEPLMSEIPEFQDLFDEDIDTSRPGAAMQEAASGTEYAFLSGLYYGGRTLAAGVRLELRDGRTLDGTILRLAGNEEWGAWYVLTSRKEGVSHAERLRSLTRKVTVYDKDGIVLVSKEFTD</sequence>
<name>A0ABU4NHP6_9ACTN</name>
<comment type="caution">
    <text evidence="2">The sequence shown here is derived from an EMBL/GenBank/DDBJ whole genome shotgun (WGS) entry which is preliminary data.</text>
</comment>
<proteinExistence type="predicted"/>
<keyword evidence="1" id="KW-1133">Transmembrane helix</keyword>